<evidence type="ECO:0008006" key="4">
    <source>
        <dbReference type="Google" id="ProtNLM"/>
    </source>
</evidence>
<dbReference type="Gene3D" id="3.60.10.10">
    <property type="entry name" value="Endonuclease/exonuclease/phosphatase"/>
    <property type="match status" value="1"/>
</dbReference>
<accession>A0A2H3DFX9</accession>
<evidence type="ECO:0000313" key="3">
    <source>
        <dbReference type="Proteomes" id="UP000217790"/>
    </source>
</evidence>
<organism evidence="2 3">
    <name type="scientific">Armillaria gallica</name>
    <name type="common">Bulbous honey fungus</name>
    <name type="synonym">Armillaria bulbosa</name>
    <dbReference type="NCBI Taxonomy" id="47427"/>
    <lineage>
        <taxon>Eukaryota</taxon>
        <taxon>Fungi</taxon>
        <taxon>Dikarya</taxon>
        <taxon>Basidiomycota</taxon>
        <taxon>Agaricomycotina</taxon>
        <taxon>Agaricomycetes</taxon>
        <taxon>Agaricomycetidae</taxon>
        <taxon>Agaricales</taxon>
        <taxon>Marasmiineae</taxon>
        <taxon>Physalacriaceae</taxon>
        <taxon>Armillaria</taxon>
    </lineage>
</organism>
<dbReference type="SUPFAM" id="SSF56219">
    <property type="entry name" value="DNase I-like"/>
    <property type="match status" value="1"/>
</dbReference>
<keyword evidence="1" id="KW-0175">Coiled coil</keyword>
<feature type="coiled-coil region" evidence="1">
    <location>
        <begin position="78"/>
        <end position="105"/>
    </location>
</feature>
<dbReference type="InterPro" id="IPR036691">
    <property type="entry name" value="Endo/exonu/phosph_ase_sf"/>
</dbReference>
<proteinExistence type="predicted"/>
<dbReference type="AlphaFoldDB" id="A0A2H3DFX9"/>
<dbReference type="Proteomes" id="UP000217790">
    <property type="component" value="Unassembled WGS sequence"/>
</dbReference>
<dbReference type="InParanoid" id="A0A2H3DFX9"/>
<reference evidence="3" key="1">
    <citation type="journal article" date="2017" name="Nat. Ecol. Evol.">
        <title>Genome expansion and lineage-specific genetic innovations in the forest pathogenic fungi Armillaria.</title>
        <authorList>
            <person name="Sipos G."/>
            <person name="Prasanna A.N."/>
            <person name="Walter M.C."/>
            <person name="O'Connor E."/>
            <person name="Balint B."/>
            <person name="Krizsan K."/>
            <person name="Kiss B."/>
            <person name="Hess J."/>
            <person name="Varga T."/>
            <person name="Slot J."/>
            <person name="Riley R."/>
            <person name="Boka B."/>
            <person name="Rigling D."/>
            <person name="Barry K."/>
            <person name="Lee J."/>
            <person name="Mihaltcheva S."/>
            <person name="LaButti K."/>
            <person name="Lipzen A."/>
            <person name="Waldron R."/>
            <person name="Moloney N.M."/>
            <person name="Sperisen C."/>
            <person name="Kredics L."/>
            <person name="Vagvoelgyi C."/>
            <person name="Patrignani A."/>
            <person name="Fitzpatrick D."/>
            <person name="Nagy I."/>
            <person name="Doyle S."/>
            <person name="Anderson J.B."/>
            <person name="Grigoriev I.V."/>
            <person name="Gueldener U."/>
            <person name="Muensterkoetter M."/>
            <person name="Nagy L.G."/>
        </authorList>
    </citation>
    <scope>NUCLEOTIDE SEQUENCE [LARGE SCALE GENOMIC DNA]</scope>
    <source>
        <strain evidence="3">Ar21-2</strain>
    </source>
</reference>
<evidence type="ECO:0000256" key="1">
    <source>
        <dbReference type="SAM" id="Coils"/>
    </source>
</evidence>
<protein>
    <recommendedName>
        <fullName evidence="4">DNase I-like protein</fullName>
    </recommendedName>
</protein>
<feature type="coiled-coil region" evidence="1">
    <location>
        <begin position="430"/>
        <end position="457"/>
    </location>
</feature>
<keyword evidence="3" id="KW-1185">Reference proteome</keyword>
<evidence type="ECO:0000313" key="2">
    <source>
        <dbReference type="EMBL" id="PBK92724.1"/>
    </source>
</evidence>
<sequence>MVNSASTARLKQLKIAIHEFCRETDGNFDNIGKRLDTVEDGLKQAVKTVALMGQIMRNTQTNDYLLSKLYEADDSSEEARIEYELDKLAKRIDEADDKLDDLDRTITGLITAPSQTLPVLHIVTPATSSPTCPALFIVFPYVAAVTVGPVYPSAAFSIYALNANGMHYALKIVHINNAIGYQNPSVFVISELKSSTSVAGRISAGKYNIFEERSQPTTGTWKWGVILGVRSNIQIVQRLSISDAILKSWVLAVDIALSDSNGRAFLHRVFAVYAPWNPGGNSVNFWTSLANLCNSTPHGWSLAGDLNATVSSIERASSGDDNRRYFRDFLERTNGQDLWQKNPDQSARNDWTCQAKDRDRGGNIFDRIVTSGHGILDGYIHAAASSQDYIPVTDHRLVCAYIIPTPRTGIFITRETLNPDPKVSRIRYPKATEKALFKAYEAEAEQMAEELGLFEVEVNDEASWIRVYKGLTKIVTDCTEQHFGRNRPYSKSSTMAALTSPMIQALLAERRHIGGSLYLLRNPEKAQVSPGTIAYLQRFMRRIPHGSLDSTETLVSPRQTTIYLF</sequence>
<dbReference type="OrthoDB" id="3059994at2759"/>
<name>A0A2H3DFX9_ARMGA</name>
<gene>
    <name evidence="2" type="ORF">ARMGADRAFT_1080805</name>
</gene>
<dbReference type="EMBL" id="KZ293658">
    <property type="protein sequence ID" value="PBK92724.1"/>
    <property type="molecule type" value="Genomic_DNA"/>
</dbReference>